<evidence type="ECO:0000256" key="1">
    <source>
        <dbReference type="SAM" id="MobiDB-lite"/>
    </source>
</evidence>
<organism evidence="2 3">
    <name type="scientific">Calocera viscosa (strain TUFC12733)</name>
    <dbReference type="NCBI Taxonomy" id="1330018"/>
    <lineage>
        <taxon>Eukaryota</taxon>
        <taxon>Fungi</taxon>
        <taxon>Dikarya</taxon>
        <taxon>Basidiomycota</taxon>
        <taxon>Agaricomycotina</taxon>
        <taxon>Dacrymycetes</taxon>
        <taxon>Dacrymycetales</taxon>
        <taxon>Dacrymycetaceae</taxon>
        <taxon>Calocera</taxon>
    </lineage>
</organism>
<feature type="compositionally biased region" description="Basic residues" evidence="1">
    <location>
        <begin position="167"/>
        <end position="181"/>
    </location>
</feature>
<evidence type="ECO:0000313" key="2">
    <source>
        <dbReference type="EMBL" id="KZP00083.1"/>
    </source>
</evidence>
<sequence length="252" mass="27034">MPPVSIDDLIASLQGNGIGSEASDLEAVKAHLSQTLGTTASQNGYTPTATSNTPQGTPVTSHAPMGAPWDTRMSASARRRRSQSRGFDMAIDEEPEPVAESSTSADRERWRSPQHKAMHSPQDSFSGHSFPPMSPISATAPPLSPPASPTRQMHHVPIPASSSPYAHHPHAHHPHAHHHHPHDGGYAAASDPFLQQAQPPSQATYYGPFFPQSPPMDPCAPAMNMPMSGWNPAAQWPAGYAQPVQAREDGRR</sequence>
<name>A0A167QN10_CALVF</name>
<protein>
    <submittedName>
        <fullName evidence="2">Uncharacterized protein</fullName>
    </submittedName>
</protein>
<reference evidence="2 3" key="1">
    <citation type="journal article" date="2016" name="Mol. Biol. Evol.">
        <title>Comparative Genomics of Early-Diverging Mushroom-Forming Fungi Provides Insights into the Origins of Lignocellulose Decay Capabilities.</title>
        <authorList>
            <person name="Nagy L.G."/>
            <person name="Riley R."/>
            <person name="Tritt A."/>
            <person name="Adam C."/>
            <person name="Daum C."/>
            <person name="Floudas D."/>
            <person name="Sun H."/>
            <person name="Yadav J.S."/>
            <person name="Pangilinan J."/>
            <person name="Larsson K.H."/>
            <person name="Matsuura K."/>
            <person name="Barry K."/>
            <person name="Labutti K."/>
            <person name="Kuo R."/>
            <person name="Ohm R.A."/>
            <person name="Bhattacharya S.S."/>
            <person name="Shirouzu T."/>
            <person name="Yoshinaga Y."/>
            <person name="Martin F.M."/>
            <person name="Grigoriev I.V."/>
            <person name="Hibbett D.S."/>
        </authorList>
    </citation>
    <scope>NUCLEOTIDE SEQUENCE [LARGE SCALE GENOMIC DNA]</scope>
    <source>
        <strain evidence="2 3">TUFC12733</strain>
    </source>
</reference>
<gene>
    <name evidence="2" type="ORF">CALVIDRAFT_524996</name>
</gene>
<feature type="compositionally biased region" description="Polar residues" evidence="1">
    <location>
        <begin position="38"/>
        <end position="60"/>
    </location>
</feature>
<evidence type="ECO:0000313" key="3">
    <source>
        <dbReference type="Proteomes" id="UP000076738"/>
    </source>
</evidence>
<dbReference type="EMBL" id="KV417270">
    <property type="protein sequence ID" value="KZP00083.1"/>
    <property type="molecule type" value="Genomic_DNA"/>
</dbReference>
<accession>A0A167QN10</accession>
<dbReference type="OrthoDB" id="3262664at2759"/>
<keyword evidence="3" id="KW-1185">Reference proteome</keyword>
<feature type="region of interest" description="Disordered" evidence="1">
    <location>
        <begin position="38"/>
        <end position="190"/>
    </location>
</feature>
<dbReference type="Proteomes" id="UP000076738">
    <property type="component" value="Unassembled WGS sequence"/>
</dbReference>
<proteinExistence type="predicted"/>
<dbReference type="AlphaFoldDB" id="A0A167QN10"/>